<reference evidence="2 3" key="1">
    <citation type="submission" date="2023-05" db="EMBL/GenBank/DDBJ databases">
        <title>Novel species of genus Flectobacillus isolated from stream in China.</title>
        <authorList>
            <person name="Lu H."/>
        </authorList>
    </citation>
    <scope>NUCLEOTIDE SEQUENCE [LARGE SCALE GENOMIC DNA]</scope>
    <source>
        <strain evidence="2 3">KCTC 42575</strain>
    </source>
</reference>
<dbReference type="Proteomes" id="UP001236507">
    <property type="component" value="Unassembled WGS sequence"/>
</dbReference>
<evidence type="ECO:0000313" key="3">
    <source>
        <dbReference type="Proteomes" id="UP001236507"/>
    </source>
</evidence>
<accession>A0ABT6YCE5</accession>
<proteinExistence type="predicted"/>
<evidence type="ECO:0008006" key="4">
    <source>
        <dbReference type="Google" id="ProtNLM"/>
    </source>
</evidence>
<dbReference type="RefSeq" id="WP_283345730.1">
    <property type="nucleotide sequence ID" value="NZ_JASHIF010000018.1"/>
</dbReference>
<sequence length="77" mass="8474">MKIKSKLSQGCTIPLLFLLLSHFSFSQVQDSTLAKPQSFFSGNIVAKIECLTVQVSALEAENKAQQVEFECLILAVL</sequence>
<evidence type="ECO:0000313" key="2">
    <source>
        <dbReference type="EMBL" id="MDI9861241.1"/>
    </source>
</evidence>
<feature type="chain" id="PRO_5045722746" description="Secreted protein" evidence="1">
    <location>
        <begin position="27"/>
        <end position="77"/>
    </location>
</feature>
<comment type="caution">
    <text evidence="2">The sequence shown here is derived from an EMBL/GenBank/DDBJ whole genome shotgun (WGS) entry which is preliminary data.</text>
</comment>
<protein>
    <recommendedName>
        <fullName evidence="4">Secreted protein</fullName>
    </recommendedName>
</protein>
<organism evidence="2 3">
    <name type="scientific">Flectobacillus roseus</name>
    <dbReference type="NCBI Taxonomy" id="502259"/>
    <lineage>
        <taxon>Bacteria</taxon>
        <taxon>Pseudomonadati</taxon>
        <taxon>Bacteroidota</taxon>
        <taxon>Cytophagia</taxon>
        <taxon>Cytophagales</taxon>
        <taxon>Flectobacillaceae</taxon>
        <taxon>Flectobacillus</taxon>
    </lineage>
</organism>
<name>A0ABT6YCE5_9BACT</name>
<dbReference type="EMBL" id="JASHIF010000018">
    <property type="protein sequence ID" value="MDI9861241.1"/>
    <property type="molecule type" value="Genomic_DNA"/>
</dbReference>
<evidence type="ECO:0000256" key="1">
    <source>
        <dbReference type="SAM" id="SignalP"/>
    </source>
</evidence>
<gene>
    <name evidence="2" type="ORF">QM524_18630</name>
</gene>
<keyword evidence="1" id="KW-0732">Signal</keyword>
<keyword evidence="3" id="KW-1185">Reference proteome</keyword>
<feature type="signal peptide" evidence="1">
    <location>
        <begin position="1"/>
        <end position="26"/>
    </location>
</feature>